<reference evidence="3 4" key="1">
    <citation type="submission" date="2021-08" db="EMBL/GenBank/DDBJ databases">
        <title>Collinsella faecalis sp. nov. isolated from swine faeces.</title>
        <authorList>
            <person name="Oh B.S."/>
            <person name="Lee J.H."/>
        </authorList>
    </citation>
    <scope>NUCLEOTIDE SEQUENCE [LARGE SCALE GENOMIC DNA]</scope>
    <source>
        <strain evidence="3 4">AGMB00827</strain>
    </source>
</reference>
<accession>A0ABS7MM71</accession>
<protein>
    <submittedName>
        <fullName evidence="3">Helix-turn-helix domain-containing protein</fullName>
    </submittedName>
</protein>
<proteinExistence type="predicted"/>
<evidence type="ECO:0000313" key="3">
    <source>
        <dbReference type="EMBL" id="MBY4798397.1"/>
    </source>
</evidence>
<dbReference type="SUPFAM" id="SSF47413">
    <property type="entry name" value="lambda repressor-like DNA-binding domains"/>
    <property type="match status" value="1"/>
</dbReference>
<dbReference type="CDD" id="cd00093">
    <property type="entry name" value="HTH_XRE"/>
    <property type="match status" value="1"/>
</dbReference>
<dbReference type="Gene3D" id="1.10.260.40">
    <property type="entry name" value="lambda repressor-like DNA-binding domains"/>
    <property type="match status" value="1"/>
</dbReference>
<dbReference type="PANTHER" id="PTHR46558">
    <property type="entry name" value="TRACRIPTIONAL REGULATORY PROTEIN-RELATED-RELATED"/>
    <property type="match status" value="1"/>
</dbReference>
<name>A0ABS7MM71_9ACTN</name>
<evidence type="ECO:0000259" key="2">
    <source>
        <dbReference type="PROSITE" id="PS50943"/>
    </source>
</evidence>
<organism evidence="3 4">
    <name type="scientific">Collinsella ureilytica</name>
    <dbReference type="NCBI Taxonomy" id="2869515"/>
    <lineage>
        <taxon>Bacteria</taxon>
        <taxon>Bacillati</taxon>
        <taxon>Actinomycetota</taxon>
        <taxon>Coriobacteriia</taxon>
        <taxon>Coriobacteriales</taxon>
        <taxon>Coriobacteriaceae</taxon>
        <taxon>Collinsella</taxon>
    </lineage>
</organism>
<evidence type="ECO:0000256" key="1">
    <source>
        <dbReference type="ARBA" id="ARBA00023125"/>
    </source>
</evidence>
<dbReference type="PANTHER" id="PTHR46558:SF11">
    <property type="entry name" value="HTH-TYPE TRANSCRIPTIONAL REGULATOR XRE"/>
    <property type="match status" value="1"/>
</dbReference>
<sequence length="80" mass="8845">MEDFKSMFGHRLKVARVDARLTQAELAERVGLSNKSVSLYESGAVCPAFETVYAIADALNVSPNELCGWWTRDESPQIPA</sequence>
<dbReference type="PROSITE" id="PS50943">
    <property type="entry name" value="HTH_CROC1"/>
    <property type="match status" value="1"/>
</dbReference>
<comment type="caution">
    <text evidence="3">The sequence shown here is derived from an EMBL/GenBank/DDBJ whole genome shotgun (WGS) entry which is preliminary data.</text>
</comment>
<dbReference type="Pfam" id="PF01381">
    <property type="entry name" value="HTH_3"/>
    <property type="match status" value="1"/>
</dbReference>
<keyword evidence="4" id="KW-1185">Reference proteome</keyword>
<feature type="domain" description="HTH cro/C1-type" evidence="2">
    <location>
        <begin position="12"/>
        <end position="66"/>
    </location>
</feature>
<dbReference type="SMART" id="SM00530">
    <property type="entry name" value="HTH_XRE"/>
    <property type="match status" value="1"/>
</dbReference>
<evidence type="ECO:0000313" key="4">
    <source>
        <dbReference type="Proteomes" id="UP000700908"/>
    </source>
</evidence>
<dbReference type="Proteomes" id="UP000700908">
    <property type="component" value="Unassembled WGS sequence"/>
</dbReference>
<dbReference type="InterPro" id="IPR010982">
    <property type="entry name" value="Lambda_DNA-bd_dom_sf"/>
</dbReference>
<gene>
    <name evidence="3" type="ORF">K6V98_08570</name>
</gene>
<dbReference type="InterPro" id="IPR001387">
    <property type="entry name" value="Cro/C1-type_HTH"/>
</dbReference>
<dbReference type="RefSeq" id="WP_222200118.1">
    <property type="nucleotide sequence ID" value="NZ_JAIMFO010000011.1"/>
</dbReference>
<dbReference type="EMBL" id="JAIMFO010000011">
    <property type="protein sequence ID" value="MBY4798397.1"/>
    <property type="molecule type" value="Genomic_DNA"/>
</dbReference>
<keyword evidence="1" id="KW-0238">DNA-binding</keyword>